<comment type="similarity">
    <text evidence="1">Belongs to the myo-inositol 1-phosphate synthase family.</text>
</comment>
<dbReference type="PANTHER" id="PTHR11510">
    <property type="entry name" value="MYO-INOSITOL-1 PHOSPHATE SYNTHASE"/>
    <property type="match status" value="1"/>
</dbReference>
<dbReference type="RefSeq" id="WP_092626926.1">
    <property type="nucleotide sequence ID" value="NZ_FNFM01000003.1"/>
</dbReference>
<feature type="domain" description="Myo-inositol-1-phosphate synthase GAPDH-like" evidence="2">
    <location>
        <begin position="229"/>
        <end position="333"/>
    </location>
</feature>
<proteinExistence type="inferred from homology"/>
<dbReference type="Pfam" id="PF01658">
    <property type="entry name" value="Inos-1-P_synth"/>
    <property type="match status" value="1"/>
</dbReference>
<evidence type="ECO:0000259" key="2">
    <source>
        <dbReference type="Pfam" id="PF01658"/>
    </source>
</evidence>
<dbReference type="GO" id="GO:0008654">
    <property type="term" value="P:phospholipid biosynthetic process"/>
    <property type="evidence" value="ECO:0007669"/>
    <property type="project" value="InterPro"/>
</dbReference>
<protein>
    <submittedName>
        <fullName evidence="3">Myo-inositol-1-phosphate synthase</fullName>
    </submittedName>
</protein>
<dbReference type="SUPFAM" id="SSF51735">
    <property type="entry name" value="NAD(P)-binding Rossmann-fold domains"/>
    <property type="match status" value="1"/>
</dbReference>
<keyword evidence="4" id="KW-1185">Reference proteome</keyword>
<accession>A0A1G8XXG1</accession>
<gene>
    <name evidence="3" type="ORF">SAMN04487820_10389</name>
</gene>
<organism evidence="3 4">
    <name type="scientific">Actinopolyspora mzabensis</name>
    <dbReference type="NCBI Taxonomy" id="995066"/>
    <lineage>
        <taxon>Bacteria</taxon>
        <taxon>Bacillati</taxon>
        <taxon>Actinomycetota</taxon>
        <taxon>Actinomycetes</taxon>
        <taxon>Actinopolysporales</taxon>
        <taxon>Actinopolysporaceae</taxon>
        <taxon>Actinopolyspora</taxon>
    </lineage>
</organism>
<name>A0A1G8XXG1_ACTMZ</name>
<dbReference type="SUPFAM" id="SSF55347">
    <property type="entry name" value="Glyceraldehyde-3-phosphate dehydrogenase-like, C-terminal domain"/>
    <property type="match status" value="1"/>
</dbReference>
<dbReference type="InterPro" id="IPR036291">
    <property type="entry name" value="NAD(P)-bd_dom_sf"/>
</dbReference>
<dbReference type="GO" id="GO:0004512">
    <property type="term" value="F:inositol-3-phosphate synthase activity"/>
    <property type="evidence" value="ECO:0007669"/>
    <property type="project" value="InterPro"/>
</dbReference>
<evidence type="ECO:0000256" key="1">
    <source>
        <dbReference type="ARBA" id="ARBA00010813"/>
    </source>
</evidence>
<dbReference type="Gene3D" id="3.40.50.720">
    <property type="entry name" value="NAD(P)-binding Rossmann-like Domain"/>
    <property type="match status" value="1"/>
</dbReference>
<dbReference type="InterPro" id="IPR002587">
    <property type="entry name" value="Myo-inos-1-P_Synthase"/>
</dbReference>
<dbReference type="AlphaFoldDB" id="A0A1G8XXG1"/>
<dbReference type="OrthoDB" id="729130at2"/>
<evidence type="ECO:0000313" key="3">
    <source>
        <dbReference type="EMBL" id="SDJ94470.1"/>
    </source>
</evidence>
<dbReference type="PIRSF" id="PIRSF015578">
    <property type="entry name" value="Myoinos-ppht_syn"/>
    <property type="match status" value="1"/>
</dbReference>
<dbReference type="EMBL" id="FNFM01000003">
    <property type="protein sequence ID" value="SDJ94470.1"/>
    <property type="molecule type" value="Genomic_DNA"/>
</dbReference>
<dbReference type="Proteomes" id="UP000199213">
    <property type="component" value="Unassembled WGS sequence"/>
</dbReference>
<evidence type="ECO:0000313" key="4">
    <source>
        <dbReference type="Proteomes" id="UP000199213"/>
    </source>
</evidence>
<sequence length="394" mass="42338">MTSPDSDERTGVWLIGARGSVATTAITGAAALRDRLIPPTGCVTESPELMDPAMPGFDRLVFAGHDITETPLPKRAEQLEAGGVLPRGLRELVHTDLAAVDNRIRPGIGAANTPQEQLEAAERLTEQLCSFRDLYALSRVVVINVAATEAHPPPRREHADLEDLENCLRHPDPSGEGPLPPSALYAYAALRAGCPYADFTPSVGARLPALDQLAAKRGVPYAGSDGKTGETLVKSALLPMFSSRALHVRSWSGTNLLGGGDGRNLADPNNVTSKTTSKQRAIDESLGHPVEGGVHIDYVPALGEWKTAWDHISFEGFLGNGMSMQFTWQGCDSALAAPLVLDLARLLARAHERGHSGPLPQLGFFFKDPVASEEHRLVAQFETLRSFVERLKEG</sequence>
<dbReference type="Gene3D" id="3.30.360.10">
    <property type="entry name" value="Dihydrodipicolinate Reductase, domain 2"/>
    <property type="match status" value="1"/>
</dbReference>
<dbReference type="GO" id="GO:0006021">
    <property type="term" value="P:inositol biosynthetic process"/>
    <property type="evidence" value="ECO:0007669"/>
    <property type="project" value="InterPro"/>
</dbReference>
<dbReference type="Pfam" id="PF07994">
    <property type="entry name" value="NAD_binding_5"/>
    <property type="match status" value="1"/>
</dbReference>
<dbReference type="InterPro" id="IPR013021">
    <property type="entry name" value="Myo-inos-1-P_Synthase_GAPDH"/>
</dbReference>
<reference evidence="4" key="1">
    <citation type="submission" date="2016-10" db="EMBL/GenBank/DDBJ databases">
        <authorList>
            <person name="Varghese N."/>
            <person name="Submissions S."/>
        </authorList>
    </citation>
    <scope>NUCLEOTIDE SEQUENCE [LARGE SCALE GENOMIC DNA]</scope>
    <source>
        <strain evidence="4">DSM 45460</strain>
    </source>
</reference>